<dbReference type="HOGENOM" id="CLU_3408968_0_0_7"/>
<dbReference type="EMBL" id="AZHX01002023">
    <property type="protein sequence ID" value="ETW97716.1"/>
    <property type="molecule type" value="Genomic_DNA"/>
</dbReference>
<accession>W4LK34</accession>
<protein>
    <submittedName>
        <fullName evidence="1">Uncharacterized protein</fullName>
    </submittedName>
</protein>
<dbReference type="Proteomes" id="UP000019140">
    <property type="component" value="Unassembled WGS sequence"/>
</dbReference>
<organism evidence="1 2">
    <name type="scientific">Candidatus Entotheonella gemina</name>
    <dbReference type="NCBI Taxonomy" id="1429439"/>
    <lineage>
        <taxon>Bacteria</taxon>
        <taxon>Pseudomonadati</taxon>
        <taxon>Nitrospinota/Tectimicrobiota group</taxon>
        <taxon>Candidatus Tectimicrobiota</taxon>
        <taxon>Candidatus Entotheonellia</taxon>
        <taxon>Candidatus Entotheonellales</taxon>
        <taxon>Candidatus Entotheonellaceae</taxon>
        <taxon>Candidatus Entotheonella</taxon>
    </lineage>
</organism>
<proteinExistence type="predicted"/>
<reference evidence="1 2" key="1">
    <citation type="journal article" date="2014" name="Nature">
        <title>An environmental bacterial taxon with a large and distinct metabolic repertoire.</title>
        <authorList>
            <person name="Wilson M.C."/>
            <person name="Mori T."/>
            <person name="Ruckert C."/>
            <person name="Uria A.R."/>
            <person name="Helf M.J."/>
            <person name="Takada K."/>
            <person name="Gernert C."/>
            <person name="Steffens U.A."/>
            <person name="Heycke N."/>
            <person name="Schmitt S."/>
            <person name="Rinke C."/>
            <person name="Helfrich E.J."/>
            <person name="Brachmann A.O."/>
            <person name="Gurgui C."/>
            <person name="Wakimoto T."/>
            <person name="Kracht M."/>
            <person name="Crusemann M."/>
            <person name="Hentschel U."/>
            <person name="Abe I."/>
            <person name="Matsunaga S."/>
            <person name="Kalinowski J."/>
            <person name="Takeyama H."/>
            <person name="Piel J."/>
        </authorList>
    </citation>
    <scope>NUCLEOTIDE SEQUENCE [LARGE SCALE GENOMIC DNA]</scope>
    <source>
        <strain evidence="2">TSY2</strain>
    </source>
</reference>
<keyword evidence="2" id="KW-1185">Reference proteome</keyword>
<sequence>MLGLLAALVDFGSYRRRIIKIIDIVIYKE</sequence>
<gene>
    <name evidence="1" type="ORF">ETSY2_44095</name>
</gene>
<evidence type="ECO:0000313" key="1">
    <source>
        <dbReference type="EMBL" id="ETW97716.1"/>
    </source>
</evidence>
<evidence type="ECO:0000313" key="2">
    <source>
        <dbReference type="Proteomes" id="UP000019140"/>
    </source>
</evidence>
<name>W4LK34_9BACT</name>
<comment type="caution">
    <text evidence="1">The sequence shown here is derived from an EMBL/GenBank/DDBJ whole genome shotgun (WGS) entry which is preliminary data.</text>
</comment>
<dbReference type="AlphaFoldDB" id="W4LK34"/>